<organism evidence="2 3">
    <name type="scientific">Collinsella aerofaciens</name>
    <dbReference type="NCBI Taxonomy" id="74426"/>
    <lineage>
        <taxon>Bacteria</taxon>
        <taxon>Bacillati</taxon>
        <taxon>Actinomycetota</taxon>
        <taxon>Coriobacteriia</taxon>
        <taxon>Coriobacteriales</taxon>
        <taxon>Coriobacteriaceae</taxon>
        <taxon>Collinsella</taxon>
    </lineage>
</organism>
<dbReference type="Proteomes" id="UP000361836">
    <property type="component" value="Unassembled WGS sequence"/>
</dbReference>
<name>A0A5K1IN55_9ACTN</name>
<evidence type="ECO:0000313" key="2">
    <source>
        <dbReference type="EMBL" id="VWL89300.1"/>
    </source>
</evidence>
<keyword evidence="1" id="KW-0812">Transmembrane</keyword>
<sequence length="183" mass="18332">MATQNAQARTVTAAPASKGLVNVSSLVLLAILLAAGFILNMTVGNALAVTGIKPQFIIAAYALAIALTQASFAQAAIFGILSAAVIQITTSIPGLNFVTELAGALTMVALVKSNIGGDKINPFIAGLLTTLVSGALFAALGTVIMGAALPTALAKVPIVLGTAVFNAVVVQALFFPLCKVLGK</sequence>
<protein>
    <submittedName>
        <fullName evidence="2">Uncharacterized protein</fullName>
    </submittedName>
</protein>
<gene>
    <name evidence="2" type="ORF">KCJAJFAP_01775</name>
</gene>
<feature type="transmembrane region" description="Helical" evidence="1">
    <location>
        <begin position="158"/>
        <end position="178"/>
    </location>
</feature>
<feature type="transmembrane region" description="Helical" evidence="1">
    <location>
        <begin position="60"/>
        <end position="86"/>
    </location>
</feature>
<accession>A0A5K1IN55</accession>
<dbReference type="AlphaFoldDB" id="A0A5K1IN55"/>
<feature type="transmembrane region" description="Helical" evidence="1">
    <location>
        <begin position="26"/>
        <end position="48"/>
    </location>
</feature>
<dbReference type="EMBL" id="CABWIE010000005">
    <property type="protein sequence ID" value="VWL89300.1"/>
    <property type="molecule type" value="Genomic_DNA"/>
</dbReference>
<keyword evidence="3" id="KW-1185">Reference proteome</keyword>
<feature type="transmembrane region" description="Helical" evidence="1">
    <location>
        <begin position="123"/>
        <end position="146"/>
    </location>
</feature>
<evidence type="ECO:0000313" key="3">
    <source>
        <dbReference type="Proteomes" id="UP000361836"/>
    </source>
</evidence>
<reference evidence="2 3" key="1">
    <citation type="submission" date="2019-10" db="EMBL/GenBank/DDBJ databases">
        <authorList>
            <person name="Wolf R A."/>
        </authorList>
    </citation>
    <scope>NUCLEOTIDE SEQUENCE [LARGE SCALE GENOMIC DNA]</scope>
    <source>
        <strain evidence="2">Collinsella_aerofaciens_MC2</strain>
    </source>
</reference>
<evidence type="ECO:0000256" key="1">
    <source>
        <dbReference type="SAM" id="Phobius"/>
    </source>
</evidence>
<keyword evidence="1" id="KW-0472">Membrane</keyword>
<keyword evidence="1" id="KW-1133">Transmembrane helix</keyword>
<feature type="transmembrane region" description="Helical" evidence="1">
    <location>
        <begin position="92"/>
        <end position="111"/>
    </location>
</feature>
<dbReference type="RefSeq" id="WP_152076012.1">
    <property type="nucleotide sequence ID" value="NZ_CAAKNU010000059.1"/>
</dbReference>
<proteinExistence type="predicted"/>